<dbReference type="PANTHER" id="PTHR21310:SF15">
    <property type="entry name" value="AMINOGLYCOSIDE PHOSPHOTRANSFERASE DOMAIN-CONTAINING PROTEIN"/>
    <property type="match status" value="1"/>
</dbReference>
<dbReference type="SUPFAM" id="SSF56112">
    <property type="entry name" value="Protein kinase-like (PK-like)"/>
    <property type="match status" value="1"/>
</dbReference>
<evidence type="ECO:0000313" key="3">
    <source>
        <dbReference type="Proteomes" id="UP001165283"/>
    </source>
</evidence>
<dbReference type="Proteomes" id="UP001165283">
    <property type="component" value="Unassembled WGS sequence"/>
</dbReference>
<organism evidence="2 3">
    <name type="scientific">Pseudonocardia humida</name>
    <dbReference type="NCBI Taxonomy" id="2800819"/>
    <lineage>
        <taxon>Bacteria</taxon>
        <taxon>Bacillati</taxon>
        <taxon>Actinomycetota</taxon>
        <taxon>Actinomycetes</taxon>
        <taxon>Pseudonocardiales</taxon>
        <taxon>Pseudonocardiaceae</taxon>
        <taxon>Pseudonocardia</taxon>
    </lineage>
</organism>
<feature type="domain" description="Aminoglycoside phosphotransferase" evidence="1">
    <location>
        <begin position="41"/>
        <end position="297"/>
    </location>
</feature>
<dbReference type="PANTHER" id="PTHR21310">
    <property type="entry name" value="AMINOGLYCOSIDE PHOSPHOTRANSFERASE-RELATED-RELATED"/>
    <property type="match status" value="1"/>
</dbReference>
<dbReference type="EMBL" id="JAGSOV010000089">
    <property type="protein sequence ID" value="MCO1660713.1"/>
    <property type="molecule type" value="Genomic_DNA"/>
</dbReference>
<evidence type="ECO:0000259" key="1">
    <source>
        <dbReference type="Pfam" id="PF01636"/>
    </source>
</evidence>
<accession>A0ABT1ACI0</accession>
<dbReference type="Gene3D" id="3.30.200.20">
    <property type="entry name" value="Phosphorylase Kinase, domain 1"/>
    <property type="match status" value="1"/>
</dbReference>
<keyword evidence="3" id="KW-1185">Reference proteome</keyword>
<evidence type="ECO:0000313" key="2">
    <source>
        <dbReference type="EMBL" id="MCO1660713.1"/>
    </source>
</evidence>
<gene>
    <name evidence="2" type="ORF">KDL28_37255</name>
</gene>
<proteinExistence type="predicted"/>
<name>A0ABT1ACI0_9PSEU</name>
<dbReference type="InterPro" id="IPR002575">
    <property type="entry name" value="Aminoglycoside_PTrfase"/>
</dbReference>
<dbReference type="RefSeq" id="WP_252446250.1">
    <property type="nucleotide sequence ID" value="NZ_JAGSOV010000089.1"/>
</dbReference>
<comment type="caution">
    <text evidence="2">The sequence shown here is derived from an EMBL/GenBank/DDBJ whole genome shotgun (WGS) entry which is preliminary data.</text>
</comment>
<reference evidence="2" key="1">
    <citation type="submission" date="2021-04" db="EMBL/GenBank/DDBJ databases">
        <title>Pseudonocardia sp. nov., isolated from sandy soil of mangrove forest.</title>
        <authorList>
            <person name="Zan Z."/>
            <person name="Huang R."/>
            <person name="Liu W."/>
        </authorList>
    </citation>
    <scope>NUCLEOTIDE SEQUENCE</scope>
    <source>
        <strain evidence="2">S2-4</strain>
    </source>
</reference>
<sequence length="347" mass="37496">MTDVGPSPTQRVLEPADVAELVCASFGSRRCMIDAGPMSGGGFAAVWWVRLDDGRTVVLKVSPPAAVGLLGYERGLLAAEARYYRLVAERAARVPVPRVLHVGRDPDVLDGEWMFMTFLPGRSLAASAAAGEAVDDSPVRRDLGAALAALHTVPADEYGYDGGRIAGPSWRGVFAAIVDELLVDADVWGIELPAAPARIRGLVDRHGDVLDLVTRPALVHFDGWDGNVLAAPDADGGLRLTGLVDGERYLRGDPLMDFVSPALYSRIEDEPRHPFLEGYARGAGGPVALDAPARRRLALYRLHLYLLMAVEMPSRGMTGEAWRERRDRIGELLDQQLSEVSRRASAS</sequence>
<dbReference type="Pfam" id="PF01636">
    <property type="entry name" value="APH"/>
    <property type="match status" value="1"/>
</dbReference>
<dbReference type="InterPro" id="IPR051678">
    <property type="entry name" value="AGP_Transferase"/>
</dbReference>
<protein>
    <submittedName>
        <fullName evidence="2">Aminoglycoside phosphotransferase family protein</fullName>
    </submittedName>
</protein>
<dbReference type="InterPro" id="IPR011009">
    <property type="entry name" value="Kinase-like_dom_sf"/>
</dbReference>
<dbReference type="Gene3D" id="3.90.1200.10">
    <property type="match status" value="1"/>
</dbReference>